<dbReference type="Pfam" id="PF00395">
    <property type="entry name" value="SLH"/>
    <property type="match status" value="1"/>
</dbReference>
<dbReference type="Pfam" id="PF25023">
    <property type="entry name" value="TEN_YD-shell"/>
    <property type="match status" value="2"/>
</dbReference>
<dbReference type="InterPro" id="IPR050708">
    <property type="entry name" value="T6SS_VgrG/RHS"/>
</dbReference>
<name>A0ABP1F8H8_9FLAO</name>
<evidence type="ECO:0000256" key="2">
    <source>
        <dbReference type="SAM" id="SignalP"/>
    </source>
</evidence>
<dbReference type="InterPro" id="IPR001119">
    <property type="entry name" value="SLH_dom"/>
</dbReference>
<protein>
    <recommendedName>
        <fullName evidence="3">SLH domain-containing protein</fullName>
    </recommendedName>
</protein>
<feature type="signal peptide" evidence="2">
    <location>
        <begin position="1"/>
        <end position="22"/>
    </location>
</feature>
<sequence length="1530" mass="175109">MKKSLLRLLFFFLLFNVNISKAQTYTSSKYNYIDYSISDASSTYPGYGSSRVQFSGLPNEATITKIIINIRIVHDNHSDLKAKFIHSTSDPSVFINHTLFNTGSYNNSGVLEENFTLYPDMSPNPNRTFELELRDSVEGNTGYIDSFEVTIEYEVLPSVDSVSPLTSTLNQEVTFTVSGTNLTSGMRFSIDNLENIQELNSGTSTKRYFKGVFEGFTGYKIGKVSDATHGITLLRFDVNVTGGNSMCNFSNISPSDWYYNAIIDLCGRGLIDDDGDAEHEENINRAELAKLAYLSIDLQNNSLADNFHTPILDLQDESIWYYRYAKNLIYLEFGDGVSPFDKNVNFYPSGVITRAHVLKVLLEAWNIDETDNSGSNPFSDVDVTHEAYNYILKAKDLGIIDNASTFRPNENALRAEVFVMLHRMLTVNPQTIPDITIDDFFRQGNYTPKNLNNFSEIHSGNFNHYTKTSFGIASVGIPLVFSHTYNSYLSDMPKELMYIQPLGKMWTHSFNAYIQEFEADPAFPEYFRIGLTLPNGGFQFYKKQDQNYVSETEGIYDELEKTGANEFTLTTKGQIVYTFLKVNTDSRFYVLKSITDRNNNTLTIEYEDGTQEIGGEKLIRIKEVTGTSGRKLTFSYYVQSDRLKEVTDPLGRKASFLYNGNNYLFAYKNPKDLTTVYNYGTEKEKDLLKTITLPKGNVINSDYENKKLKSIETSGDDPKKYTYVYNDVKGYIDEIISPTGKITEVDFNEYGNLTKIKDGTTEVEIKYENTNHKNYPTEVTYNTQKTSVTYDNKGNILQRMLPEGVIQTYEYNALNDIKRFIDPKGNVYEYGYDSRGNVTSVKTPRATTNFTINDKGLVIQVINPENITVNYAYDAYGNVIQTNTPEEITTSATYDIASRLLTSTNPKGNTVSYNYDANDNLLSELFGGLTTAYEFDENDNLTKIINAKNKATTLKYNQDDDTLEEMQFGDAVDKYSYDSDGYIKTYTNPKGIVFTYEYFDDKKLESVNSGSNSVSYTYDNLDRVETVTNKNGTLSFIYDGLDRITEVKDYYNNTVKYSYDKNSNVTSITYPDDKQVTYSYYSDNLLKTVTDWNSKITSYEYRNDGLLEKITYPNGTNCTFLYDGAGRMVAKTWKKSDDTIINAYSFHLDKMGNHTQEIKTEPFGVIPLNTEAQNYSYTDTNCLESVNNTTFDFDDNGNNTVKGDTQYSYDIYDRLIGISKTGYTAEYKYDAYGNRREKTVNGTTQRFVLDILGLSNVLAETDENGNYQNYYVYGLGLISRTDNNDNTHYYHDDFRGSTIAMTDDSEAITHKYAYDDFGKVTQIEEANFNPYRYVGKYGIQYEDEDLYFMRARYYNPDVGRFLTEDPIWATNLYPYAGNNPVMNVDVSGEAYIVVTKMERFKDAPEFFKNFFLLDILNANLSHEHIVFDNGENTGWSESGYFSFTSEQIENNTINKSKHYDDDLMKKATEMVKKRNYGRAYGLSGILEIDKDYFDDENLKYVGKYNCQDFVSQVRFQYYVLKIEQLFNYSK</sequence>
<dbReference type="Pfam" id="PF05593">
    <property type="entry name" value="RHS_repeat"/>
    <property type="match status" value="1"/>
</dbReference>
<proteinExistence type="predicted"/>
<keyword evidence="5" id="KW-1185">Reference proteome</keyword>
<keyword evidence="2" id="KW-0732">Signal</keyword>
<dbReference type="Gene3D" id="2.180.10.10">
    <property type="entry name" value="RHS repeat-associated core"/>
    <property type="match status" value="4"/>
</dbReference>
<dbReference type="EMBL" id="CAXJRC010000007">
    <property type="protein sequence ID" value="CAL2105527.1"/>
    <property type="molecule type" value="Genomic_DNA"/>
</dbReference>
<dbReference type="NCBIfam" id="TIGR01643">
    <property type="entry name" value="YD_repeat_2x"/>
    <property type="match status" value="4"/>
</dbReference>
<dbReference type="PROSITE" id="PS51272">
    <property type="entry name" value="SLH"/>
    <property type="match status" value="2"/>
</dbReference>
<comment type="caution">
    <text evidence="4">The sequence shown here is derived from an EMBL/GenBank/DDBJ whole genome shotgun (WGS) entry which is preliminary data.</text>
</comment>
<feature type="domain" description="SLH" evidence="3">
    <location>
        <begin position="245"/>
        <end position="306"/>
    </location>
</feature>
<evidence type="ECO:0000313" key="4">
    <source>
        <dbReference type="EMBL" id="CAL2105527.1"/>
    </source>
</evidence>
<dbReference type="Proteomes" id="UP001497602">
    <property type="component" value="Unassembled WGS sequence"/>
</dbReference>
<dbReference type="RefSeq" id="WP_348737350.1">
    <property type="nucleotide sequence ID" value="NZ_CAXJRC010000007.1"/>
</dbReference>
<accession>A0ABP1F8H8</accession>
<evidence type="ECO:0000256" key="1">
    <source>
        <dbReference type="ARBA" id="ARBA00022737"/>
    </source>
</evidence>
<feature type="chain" id="PRO_5045233956" description="SLH domain-containing protein" evidence="2">
    <location>
        <begin position="23"/>
        <end position="1530"/>
    </location>
</feature>
<dbReference type="InterPro" id="IPR031325">
    <property type="entry name" value="RHS_repeat"/>
</dbReference>
<keyword evidence="1" id="KW-0677">Repeat</keyword>
<dbReference type="PANTHER" id="PTHR32305:SF15">
    <property type="entry name" value="PROTEIN RHSA-RELATED"/>
    <property type="match status" value="1"/>
</dbReference>
<reference evidence="4 5" key="1">
    <citation type="submission" date="2024-05" db="EMBL/GenBank/DDBJ databases">
        <authorList>
            <person name="Duchaud E."/>
        </authorList>
    </citation>
    <scope>NUCLEOTIDE SEQUENCE [LARGE SCALE GENOMIC DNA]</scope>
    <source>
        <strain evidence="4">Ena-SAMPLE-TAB-13-05-2024-13:56:06:370-140305</strain>
    </source>
</reference>
<gene>
    <name evidence="4" type="ORF">T190115A13A_160060</name>
</gene>
<evidence type="ECO:0000313" key="5">
    <source>
        <dbReference type="Proteomes" id="UP001497602"/>
    </source>
</evidence>
<organism evidence="4 5">
    <name type="scientific">Tenacibaculum vairaonense</name>
    <dbReference type="NCBI Taxonomy" id="3137860"/>
    <lineage>
        <taxon>Bacteria</taxon>
        <taxon>Pseudomonadati</taxon>
        <taxon>Bacteroidota</taxon>
        <taxon>Flavobacteriia</taxon>
        <taxon>Flavobacteriales</taxon>
        <taxon>Flavobacteriaceae</taxon>
        <taxon>Tenacibaculum</taxon>
    </lineage>
</organism>
<dbReference type="InterPro" id="IPR022385">
    <property type="entry name" value="Rhs_assc_core"/>
</dbReference>
<dbReference type="InterPro" id="IPR006530">
    <property type="entry name" value="YD"/>
</dbReference>
<dbReference type="InterPro" id="IPR056823">
    <property type="entry name" value="TEN-like_YD-shell"/>
</dbReference>
<dbReference type="NCBIfam" id="TIGR03696">
    <property type="entry name" value="Rhs_assc_core"/>
    <property type="match status" value="1"/>
</dbReference>
<evidence type="ECO:0000259" key="3">
    <source>
        <dbReference type="PROSITE" id="PS51272"/>
    </source>
</evidence>
<feature type="domain" description="SLH" evidence="3">
    <location>
        <begin position="374"/>
        <end position="435"/>
    </location>
</feature>
<dbReference type="PANTHER" id="PTHR32305">
    <property type="match status" value="1"/>
</dbReference>